<evidence type="ECO:0000313" key="3">
    <source>
        <dbReference type="EMBL" id="TMW88440.1"/>
    </source>
</evidence>
<comment type="caution">
    <text evidence="3">The sequence shown here is derived from an EMBL/GenBank/DDBJ whole genome shotgun (WGS) entry which is preliminary data.</text>
</comment>
<keyword evidence="1" id="KW-0175">Coiled coil</keyword>
<accession>A0A6N2B392</accession>
<gene>
    <name evidence="3" type="ORF">EJD97_018568</name>
</gene>
<feature type="non-terminal residue" evidence="3">
    <location>
        <position position="1"/>
    </location>
</feature>
<evidence type="ECO:0000256" key="2">
    <source>
        <dbReference type="SAM" id="MobiDB-lite"/>
    </source>
</evidence>
<feature type="coiled-coil region" evidence="1">
    <location>
        <begin position="38"/>
        <end position="77"/>
    </location>
</feature>
<dbReference type="EMBL" id="RXGB01005105">
    <property type="protein sequence ID" value="TMW88440.1"/>
    <property type="molecule type" value="Genomic_DNA"/>
</dbReference>
<organism evidence="3">
    <name type="scientific">Solanum chilense</name>
    <name type="common">Tomato</name>
    <name type="synonym">Lycopersicon chilense</name>
    <dbReference type="NCBI Taxonomy" id="4083"/>
    <lineage>
        <taxon>Eukaryota</taxon>
        <taxon>Viridiplantae</taxon>
        <taxon>Streptophyta</taxon>
        <taxon>Embryophyta</taxon>
        <taxon>Tracheophyta</taxon>
        <taxon>Spermatophyta</taxon>
        <taxon>Magnoliopsida</taxon>
        <taxon>eudicotyledons</taxon>
        <taxon>Gunneridae</taxon>
        <taxon>Pentapetalae</taxon>
        <taxon>asterids</taxon>
        <taxon>lamiids</taxon>
        <taxon>Solanales</taxon>
        <taxon>Solanaceae</taxon>
        <taxon>Solanoideae</taxon>
        <taxon>Solaneae</taxon>
        <taxon>Solanum</taxon>
        <taxon>Solanum subgen. Lycopersicon</taxon>
    </lineage>
</organism>
<sequence length="257" mass="29473">CFRTHGNHEELNVMDEIILNQSLTHQDSEEQGTWVNQGVEVEEKYVELKAKIVEAELKELKANVDKHMVEIKNYVDNFTKLIIEEIRLSRGQQRDDVTPSVAQSEEIRLSRGQSTSDAQQRDDVTPNVAQSEEIRMSRDEGRKSTAEFFNANLPGSSTSKPPTLDDYPDFTMTQIIALDSILNANTTPDVQTRHMNLDKYESSPYIRLSKAESSSKKIPIFFTIKHPFASHNGFDVLADMFDQFNKWLMKDDSKKRD</sequence>
<reference evidence="3" key="1">
    <citation type="submission" date="2019-05" db="EMBL/GenBank/DDBJ databases">
        <title>The de novo reference genome and transcriptome assemblies of the wild tomato species Solanum chilense.</title>
        <authorList>
            <person name="Stam R."/>
            <person name="Nosenko T."/>
            <person name="Hoerger A.C."/>
            <person name="Stephan W."/>
            <person name="Seidel M.A."/>
            <person name="Kuhn J.M.M."/>
            <person name="Haberer G."/>
            <person name="Tellier A."/>
        </authorList>
    </citation>
    <scope>NUCLEOTIDE SEQUENCE</scope>
    <source>
        <tissue evidence="3">Mature leaves</tissue>
    </source>
</reference>
<feature type="region of interest" description="Disordered" evidence="2">
    <location>
        <begin position="92"/>
        <end position="143"/>
    </location>
</feature>
<evidence type="ECO:0000256" key="1">
    <source>
        <dbReference type="SAM" id="Coils"/>
    </source>
</evidence>
<protein>
    <submittedName>
        <fullName evidence="3">Uncharacterized protein</fullName>
    </submittedName>
</protein>
<feature type="compositionally biased region" description="Basic and acidic residues" evidence="2">
    <location>
        <begin position="132"/>
        <end position="143"/>
    </location>
</feature>
<name>A0A6N2B392_SOLCI</name>
<feature type="non-terminal residue" evidence="3">
    <location>
        <position position="257"/>
    </location>
</feature>
<proteinExistence type="predicted"/>
<dbReference type="AlphaFoldDB" id="A0A6N2B392"/>